<evidence type="ECO:0000256" key="2">
    <source>
        <dbReference type="ARBA" id="ARBA00022969"/>
    </source>
</evidence>
<keyword evidence="5" id="KW-0010">Activator</keyword>
<dbReference type="AlphaFoldDB" id="C0GJA6"/>
<evidence type="ECO:0000256" key="3">
    <source>
        <dbReference type="ARBA" id="ARBA00023015"/>
    </source>
</evidence>
<dbReference type="STRING" id="555088.DealDRAFT_2565"/>
<organism evidence="9 10">
    <name type="scientific">Dethiobacter alkaliphilus AHT 1</name>
    <dbReference type="NCBI Taxonomy" id="555088"/>
    <lineage>
        <taxon>Bacteria</taxon>
        <taxon>Bacillati</taxon>
        <taxon>Bacillota</taxon>
        <taxon>Dethiobacteria</taxon>
        <taxon>Dethiobacterales</taxon>
        <taxon>Dethiobacteraceae</taxon>
        <taxon>Dethiobacter</taxon>
    </lineage>
</organism>
<keyword evidence="2" id="KW-0749">Sporulation</keyword>
<gene>
    <name evidence="9" type="ORF">DealDRAFT_2565</name>
</gene>
<keyword evidence="6" id="KW-0804">Transcription</keyword>
<evidence type="ECO:0000256" key="5">
    <source>
        <dbReference type="ARBA" id="ARBA00023159"/>
    </source>
</evidence>
<dbReference type="InterPro" id="IPR052731">
    <property type="entry name" value="B_subtilis_Trans_State_Reg"/>
</dbReference>
<evidence type="ECO:0000313" key="10">
    <source>
        <dbReference type="Proteomes" id="UP000006443"/>
    </source>
</evidence>
<evidence type="ECO:0000256" key="7">
    <source>
        <dbReference type="PROSITE-ProRule" id="PRU01076"/>
    </source>
</evidence>
<dbReference type="InterPro" id="IPR037914">
    <property type="entry name" value="SpoVT-AbrB_sf"/>
</dbReference>
<keyword evidence="3" id="KW-0805">Transcription regulation</keyword>
<dbReference type="NCBIfam" id="TIGR01439">
    <property type="entry name" value="lp_hng_hel_AbrB"/>
    <property type="match status" value="1"/>
</dbReference>
<dbReference type="EMBL" id="ACJM01000015">
    <property type="protein sequence ID" value="EEG76591.1"/>
    <property type="molecule type" value="Genomic_DNA"/>
</dbReference>
<dbReference type="FunFam" id="2.10.260.10:FF:000001">
    <property type="entry name" value="Stage V sporulation protein T"/>
    <property type="match status" value="1"/>
</dbReference>
<sequence length="84" mass="9553">MLKSTGIVRKVDELGRVVIPIELRRTLGIDIKDSLEIYVDSEKIILKKYEPACLFCGNADHVKHHKGRIVCEDCVKEMAGEEKE</sequence>
<proteinExistence type="predicted"/>
<comment type="caution">
    <text evidence="9">The sequence shown here is derived from an EMBL/GenBank/DDBJ whole genome shotgun (WGS) entry which is preliminary data.</text>
</comment>
<dbReference type="PROSITE" id="PS51740">
    <property type="entry name" value="SPOVT_ABRB"/>
    <property type="match status" value="1"/>
</dbReference>
<dbReference type="GO" id="GO:0003677">
    <property type="term" value="F:DNA binding"/>
    <property type="evidence" value="ECO:0007669"/>
    <property type="project" value="UniProtKB-UniRule"/>
</dbReference>
<dbReference type="PANTHER" id="PTHR36432">
    <property type="match status" value="1"/>
</dbReference>
<protein>
    <submittedName>
        <fullName evidence="9">Transcriptional regulator, AbrB family</fullName>
    </submittedName>
</protein>
<dbReference type="Gene3D" id="2.10.260.10">
    <property type="match status" value="1"/>
</dbReference>
<dbReference type="Pfam" id="PF04014">
    <property type="entry name" value="MazE_antitoxin"/>
    <property type="match status" value="1"/>
</dbReference>
<accession>C0GJA6</accession>
<evidence type="ECO:0000256" key="1">
    <source>
        <dbReference type="ARBA" id="ARBA00022491"/>
    </source>
</evidence>
<evidence type="ECO:0000313" key="9">
    <source>
        <dbReference type="EMBL" id="EEG76591.1"/>
    </source>
</evidence>
<keyword evidence="4 7" id="KW-0238">DNA-binding</keyword>
<name>C0GJA6_DETAL</name>
<evidence type="ECO:0000259" key="8">
    <source>
        <dbReference type="PROSITE" id="PS51740"/>
    </source>
</evidence>
<dbReference type="PANTHER" id="PTHR36432:SF4">
    <property type="entry name" value="TRANSITION STATE REGULATOR ABH-RELATED"/>
    <property type="match status" value="1"/>
</dbReference>
<keyword evidence="1" id="KW-0678">Repressor</keyword>
<dbReference type="Proteomes" id="UP000006443">
    <property type="component" value="Unassembled WGS sequence"/>
</dbReference>
<reference evidence="9 10" key="1">
    <citation type="submission" date="2009-02" db="EMBL/GenBank/DDBJ databases">
        <title>Sequencing of the draft genome and assembly of Dethiobacter alkaliphilus AHT 1.</title>
        <authorList>
            <consortium name="US DOE Joint Genome Institute (JGI-PGF)"/>
            <person name="Lucas S."/>
            <person name="Copeland A."/>
            <person name="Lapidus A."/>
            <person name="Glavina del Rio T."/>
            <person name="Dalin E."/>
            <person name="Tice H."/>
            <person name="Bruce D."/>
            <person name="Goodwin L."/>
            <person name="Pitluck S."/>
            <person name="Larimer F."/>
            <person name="Land M.L."/>
            <person name="Hauser L."/>
            <person name="Muyzer G."/>
        </authorList>
    </citation>
    <scope>NUCLEOTIDE SEQUENCE [LARGE SCALE GENOMIC DNA]</scope>
    <source>
        <strain evidence="9 10">AHT 1</strain>
    </source>
</reference>
<dbReference type="SMART" id="SM00966">
    <property type="entry name" value="SpoVT_AbrB"/>
    <property type="match status" value="1"/>
</dbReference>
<dbReference type="SUPFAM" id="SSF89447">
    <property type="entry name" value="AbrB/MazE/MraZ-like"/>
    <property type="match status" value="1"/>
</dbReference>
<dbReference type="InterPro" id="IPR007159">
    <property type="entry name" value="SpoVT-AbrB_dom"/>
</dbReference>
<keyword evidence="10" id="KW-1185">Reference proteome</keyword>
<dbReference type="GO" id="GO:0030435">
    <property type="term" value="P:sporulation resulting in formation of a cellular spore"/>
    <property type="evidence" value="ECO:0007669"/>
    <property type="project" value="UniProtKB-KW"/>
</dbReference>
<evidence type="ECO:0000256" key="6">
    <source>
        <dbReference type="ARBA" id="ARBA00023163"/>
    </source>
</evidence>
<feature type="domain" description="SpoVT-AbrB" evidence="8">
    <location>
        <begin position="6"/>
        <end position="51"/>
    </location>
</feature>
<evidence type="ECO:0000256" key="4">
    <source>
        <dbReference type="ARBA" id="ARBA00023125"/>
    </source>
</evidence>
<dbReference type="RefSeq" id="WP_008518095.1">
    <property type="nucleotide sequence ID" value="NZ_ACJM01000015.1"/>
</dbReference>
<dbReference type="GO" id="GO:0042802">
    <property type="term" value="F:identical protein binding"/>
    <property type="evidence" value="ECO:0007669"/>
    <property type="project" value="UniProtKB-ARBA"/>
</dbReference>
<dbReference type="eggNOG" id="COG2002">
    <property type="taxonomic scope" value="Bacteria"/>
</dbReference>